<accession>A0A1H8SLS3</accession>
<evidence type="ECO:0000259" key="3">
    <source>
        <dbReference type="Pfam" id="PF00675"/>
    </source>
</evidence>
<evidence type="ECO:0000256" key="1">
    <source>
        <dbReference type="ARBA" id="ARBA00007261"/>
    </source>
</evidence>
<name>A0A1H8SLS3_9FIRM</name>
<dbReference type="EMBL" id="FODY01000005">
    <property type="protein sequence ID" value="SEO79632.1"/>
    <property type="molecule type" value="Genomic_DNA"/>
</dbReference>
<dbReference type="InterPro" id="IPR011765">
    <property type="entry name" value="Pept_M16_N"/>
</dbReference>
<comment type="similarity">
    <text evidence="1 2">Belongs to the peptidase M16 family.</text>
</comment>
<dbReference type="PANTHER" id="PTHR11851:SF49">
    <property type="entry name" value="MITOCHONDRIAL-PROCESSING PEPTIDASE SUBUNIT ALPHA"/>
    <property type="match status" value="1"/>
</dbReference>
<evidence type="ECO:0000256" key="2">
    <source>
        <dbReference type="RuleBase" id="RU004447"/>
    </source>
</evidence>
<dbReference type="RefSeq" id="WP_091744836.1">
    <property type="nucleotide sequence ID" value="NZ_FODY01000005.1"/>
</dbReference>
<dbReference type="InterPro" id="IPR007863">
    <property type="entry name" value="Peptidase_M16_C"/>
</dbReference>
<evidence type="ECO:0000313" key="5">
    <source>
        <dbReference type="EMBL" id="SEO79632.1"/>
    </source>
</evidence>
<organism evidence="5 6">
    <name type="scientific">Propionispora vibrioides</name>
    <dbReference type="NCBI Taxonomy" id="112903"/>
    <lineage>
        <taxon>Bacteria</taxon>
        <taxon>Bacillati</taxon>
        <taxon>Bacillota</taxon>
        <taxon>Negativicutes</taxon>
        <taxon>Selenomonadales</taxon>
        <taxon>Sporomusaceae</taxon>
        <taxon>Propionispora</taxon>
    </lineage>
</organism>
<dbReference type="OrthoDB" id="9811314at2"/>
<proteinExistence type="inferred from homology"/>
<feature type="domain" description="Peptidase M16 C-terminal" evidence="4">
    <location>
        <begin position="166"/>
        <end position="339"/>
    </location>
</feature>
<dbReference type="GO" id="GO:0004222">
    <property type="term" value="F:metalloendopeptidase activity"/>
    <property type="evidence" value="ECO:0007669"/>
    <property type="project" value="InterPro"/>
</dbReference>
<dbReference type="PANTHER" id="PTHR11851">
    <property type="entry name" value="METALLOPROTEASE"/>
    <property type="match status" value="1"/>
</dbReference>
<protein>
    <submittedName>
        <fullName evidence="5">Predicted Zn-dependent peptidase</fullName>
    </submittedName>
</protein>
<evidence type="ECO:0000313" key="6">
    <source>
        <dbReference type="Proteomes" id="UP000198847"/>
    </source>
</evidence>
<dbReference type="InterPro" id="IPR011249">
    <property type="entry name" value="Metalloenz_LuxS/M16"/>
</dbReference>
<dbReference type="Proteomes" id="UP000198847">
    <property type="component" value="Unassembled WGS sequence"/>
</dbReference>
<dbReference type="PROSITE" id="PS00143">
    <property type="entry name" value="INSULINASE"/>
    <property type="match status" value="1"/>
</dbReference>
<evidence type="ECO:0000259" key="4">
    <source>
        <dbReference type="Pfam" id="PF05193"/>
    </source>
</evidence>
<keyword evidence="6" id="KW-1185">Reference proteome</keyword>
<reference evidence="5 6" key="1">
    <citation type="submission" date="2016-10" db="EMBL/GenBank/DDBJ databases">
        <authorList>
            <person name="de Groot N.N."/>
        </authorList>
    </citation>
    <scope>NUCLEOTIDE SEQUENCE [LARGE SCALE GENOMIC DNA]</scope>
    <source>
        <strain evidence="5 6">DSM 13305</strain>
    </source>
</reference>
<dbReference type="InterPro" id="IPR001431">
    <property type="entry name" value="Pept_M16_Zn_BS"/>
</dbReference>
<dbReference type="AlphaFoldDB" id="A0A1H8SLS3"/>
<dbReference type="Pfam" id="PF05193">
    <property type="entry name" value="Peptidase_M16_C"/>
    <property type="match status" value="1"/>
</dbReference>
<gene>
    <name evidence="5" type="ORF">SAMN04490178_105118</name>
</gene>
<dbReference type="InterPro" id="IPR050361">
    <property type="entry name" value="MPP/UQCRC_Complex"/>
</dbReference>
<dbReference type="GO" id="GO:0046872">
    <property type="term" value="F:metal ion binding"/>
    <property type="evidence" value="ECO:0007669"/>
    <property type="project" value="InterPro"/>
</dbReference>
<sequence length="412" mass="45749">MYCKSTLPNGVRVVSEAIPYVKSVTLGVWVGTGSRSETEHNHGISHFIEHLMFKGTANRSAKDIAEEVDAIGGQLNAFTAKEHTCYYIKVLDTHLELAISILSDMLLASKFDEEDINREREVVLEEVNMYEDSPDELVHDIHLEKIWPGHQLGSNILGSAASIKKFDQAMVREYYGRFYTPDNFVIAAAGNLEHGKLLQLTERYFGKLAGRKGQAAVMPPELQPGYSVYSKDTEQVHLCIGMPGVPQGTPDVYGIHILNNILGGGISSRLFQAIREERGLAYSVYSYQTNYSDAGLFSVYAGTRPGNLAQVLELILQNVADLREQGIDEKTLAKTKEQLKGSLLLGLESSSSRMSRLGKLEISLGRYITLDEVVAKIERVTLDDIRRIAADLFDPQRMCFTALGPVDESIWS</sequence>
<dbReference type="GO" id="GO:0006508">
    <property type="term" value="P:proteolysis"/>
    <property type="evidence" value="ECO:0007669"/>
    <property type="project" value="InterPro"/>
</dbReference>
<dbReference type="Gene3D" id="3.30.830.10">
    <property type="entry name" value="Metalloenzyme, LuxS/M16 peptidase-like"/>
    <property type="match status" value="2"/>
</dbReference>
<dbReference type="SUPFAM" id="SSF63411">
    <property type="entry name" value="LuxS/MPP-like metallohydrolase"/>
    <property type="match status" value="2"/>
</dbReference>
<dbReference type="Pfam" id="PF00675">
    <property type="entry name" value="Peptidase_M16"/>
    <property type="match status" value="1"/>
</dbReference>
<feature type="domain" description="Peptidase M16 N-terminal" evidence="3">
    <location>
        <begin position="12"/>
        <end position="158"/>
    </location>
</feature>
<dbReference type="STRING" id="112903.SAMN04490178_105118"/>
<dbReference type="FunFam" id="3.30.830.10:FF:000008">
    <property type="entry name" value="Mitochondrial-processing peptidase subunit beta"/>
    <property type="match status" value="1"/>
</dbReference>